<evidence type="ECO:0000313" key="2">
    <source>
        <dbReference type="Proteomes" id="UP000035444"/>
    </source>
</evidence>
<dbReference type="AlphaFoldDB" id="A0A0H2MXK4"/>
<name>A0A0H2MXK4_9PROT</name>
<accession>A0A0H2MXK4</accession>
<dbReference type="OrthoDB" id="8478845at2"/>
<gene>
    <name evidence="1" type="ORF">WH96_07090</name>
</gene>
<dbReference type="RefSeq" id="WP_047763475.1">
    <property type="nucleotide sequence ID" value="NZ_LAQL01000004.1"/>
</dbReference>
<organism evidence="1 2">
    <name type="scientific">Kiloniella spongiae</name>
    <dbReference type="NCBI Taxonomy" id="1489064"/>
    <lineage>
        <taxon>Bacteria</taxon>
        <taxon>Pseudomonadati</taxon>
        <taxon>Pseudomonadota</taxon>
        <taxon>Alphaproteobacteria</taxon>
        <taxon>Rhodospirillales</taxon>
        <taxon>Kiloniellaceae</taxon>
        <taxon>Kiloniella</taxon>
    </lineage>
</organism>
<comment type="caution">
    <text evidence="1">The sequence shown here is derived from an EMBL/GenBank/DDBJ whole genome shotgun (WGS) entry which is preliminary data.</text>
</comment>
<proteinExistence type="predicted"/>
<protein>
    <submittedName>
        <fullName evidence="1">Uncharacterized protein</fullName>
    </submittedName>
</protein>
<sequence>MNLKCALKWGFLLYLTYVPIAFAAEGIKLKGISVHYAIASDDPDVARLGAYPKLTRYNLHNDAAPAKIDVVVNLEGNITADVILNIVPVVGKTDWSVREGITDLELLESSKVEFTNIVHLEKKISASDDKQIVFQGINLDELIGRFTMSDLWPRQLIFKVGLVPHETEDDISDNLGSYILTLDPPD</sequence>
<keyword evidence="2" id="KW-1185">Reference proteome</keyword>
<dbReference type="Proteomes" id="UP000035444">
    <property type="component" value="Unassembled WGS sequence"/>
</dbReference>
<evidence type="ECO:0000313" key="1">
    <source>
        <dbReference type="EMBL" id="KLN61395.1"/>
    </source>
</evidence>
<reference evidence="1 2" key="1">
    <citation type="submission" date="2015-03" db="EMBL/GenBank/DDBJ databases">
        <title>Genome Sequence of Kiloniella spongiae MEBiC09566, isolated from a marine sponge.</title>
        <authorList>
            <person name="Shao Z."/>
            <person name="Wang L."/>
            <person name="Li X."/>
        </authorList>
    </citation>
    <scope>NUCLEOTIDE SEQUENCE [LARGE SCALE GENOMIC DNA]</scope>
    <source>
        <strain evidence="1 2">MEBiC09566</strain>
    </source>
</reference>
<dbReference type="EMBL" id="LAQL01000004">
    <property type="protein sequence ID" value="KLN61395.1"/>
    <property type="molecule type" value="Genomic_DNA"/>
</dbReference>